<dbReference type="InterPro" id="IPR030383">
    <property type="entry name" value="G_VLIG_dom"/>
</dbReference>
<dbReference type="PANTHER" id="PTHR14819">
    <property type="entry name" value="GTP-BINDING"/>
    <property type="match status" value="1"/>
</dbReference>
<reference evidence="2" key="1">
    <citation type="submission" date="2021-02" db="EMBL/GenBank/DDBJ databases">
        <authorList>
            <person name="Nowell W R."/>
        </authorList>
    </citation>
    <scope>NUCLEOTIDE SEQUENCE</scope>
</reference>
<feature type="domain" description="VLIG-type G" evidence="1">
    <location>
        <begin position="1117"/>
        <end position="1369"/>
    </location>
</feature>
<sequence length="2123" mass="249739">MENEMIPVGKDRIAFRRALKKLREGYNTTEPVPTPRNVNENQQETYATSHYTWEFSRAAHNVRGSVADNQHQVSTNLIDVALMLQPDMILHSISLKNALFETNVTNFIAKWCLFFCPSLTQTQRLSNELDSCFITIIDEPMNARILLNDLIKHHTIKTYIVDSLKRYHALDDIRTELPKCKQIKYDETIYNHDLYNELIRILPNITIRMLLISTVESLSYDSQRYLGNFIKRNDLPIPFTYYLYNNETNLIEYKINFNLLAEVQCLSTEHLIIQVGSPTTIGLGKTSLLPYIFRDIRKESLNTSGLQPLRSGCIDTLFGTAQIDQNKEKSCVIFDVHGTILSGINDTIILALQQYASLQFLYVTEADLETNFLPNMINNSISKPTIVCIFDDHYDKNLHDEHVNLVRQFINRYRMENWSHIQWLLIPTKNTWLTQSDNQQYDENERIQTLHSQLSYILQKIDQTIIHPTLFRTIFQVQSSYWSFYNGMNTLNCLTCYFEVERKLKQLFNELSDTTDNLLIATPISYLQSKIRQSQMDLPRKDKTRFVTDEVQRYENLLKKIDRISDHTQFFIDLLTKRTYIEVLITEKYLEQWRSIYESRLRSELTNAKHKMIDLTSELKRVEMLEKQQKLNKSIEIQQQLQIAKENYEQSYKTLNEIETKLMNIDMTIGLFFDEILSISDYNSYLKNSLSIELLNEIAQRMTEMMHRGIAVHVLRGRPLQCEKRKVCILSFSSLQFLYVTEADLETNFLPSMINNSISKPTIVCIFDDHYDKHLHDEHVNLVQQFTNRYRMKNWSHVQWFLIPTKNTWLTQSDNKQYDENERIQTLRSQLSYILQKINQTIIDPTLFRTIFQVQSLYWSLLHYSMNTLNYDSTCYFEVESELKQLFNDLSDTTDNLLITTPISYLQSKIKQNQMDLPRRNKTKFVIDEVQRYENLLKKIDQISDHTQFFIDLLTKRTYMEVLITEKYLEQWRSAYEPRLRSELINEKHKMIHLTSELKRIEMLEKQQKLNKSIDIQQQLQTAKENYEQSYKTLNEIDTKLMNIDMTIGLFFDEILSISDYNSYLKNSLSIELLNEIAQRMTEMMHRGIAVHVLRGRPLQCESILLKIILKNFNKWSKPPCIITVIGEQSSAKSSLLNTTFGCNFHVSSGRCTMGIYMSIIKWKSLPIVLLDIEGLMSVEESSSLFDNQMVSMAILSSHIVLINHKGELSTELQNLIGMSFYAKLQLKDAPLKPKVLFILRDQIDLSNKKIFFAQLAQLKQNLNNVSQFLQISIEDELNISNDDVVPLSNAFSNDINPVFGGEVQKWRNKTFPIQIQELRSVLLASKNLLELAMMNEVRDIAREIIQKANNQMYDNGQVLIKQTIADIKNNSQLISTTGGYSNASEDFNMILNRQFQQILEQAYKEFDFKTNKSYYLPHIKEKIKIIIEPRLRFTCQSTRQQFEDNLHLVSQAALVKYAQQKLIDRGQEDFDQNKSIGIDEFRMNLENDYQCLLKECRQQLDVLHEKEDDITKKILKFYNNLHDRKAANPTVGDIYNLLPRLDIEQYKRYCQKFEHSWKQINQFLDIPHDNLFSSSWQTDLNRIWIDLKDKLKWFNNKKSSEKNRTILSGIFNVVLPKLKKDIIKLIMEIKLSYNDPEIVNAVISYVENSLSMKEIKDFEKNLNLAELVTDFVIISLKILISEVTLISENNYQKELTKSENQLREWKTNIEKQFESMKNSFEQGQYEAEEIGKQIFAEVKHLLLNQVLREVKSDVMKNKFIIHDHMRKNAYQQSFQQNNGENILKYVLDINRYLLELSLEEVLGTFRNVVSVHTNYLDNLLSTIFITINNTIQSYAYDDINSTYNAIENAISEINLLKKMKHEENDMEFKLEPKMNLPIKDPKQFQLGFKHILTVFADQSKSEKEAISHLLRVRAFDDCKLTIKRRLGCEHTCPGCGVKCNKPSLHSAEQVKLLPVNCKCTTDECECPEVMYVDCISHENDYHIPAAFYGQQYYKTHKPYLHSCYQQWTTVGIYTGDGEIIHPKRLYYNKKHLQWYKNVDNLAKTAPDKNDPHPTEEQRRAWMTVRHYVTAKYNMNDYTDEEYDEMLYSKEFNTIPTNFHITWKDEDIDDTHISEDFFTNFIF</sequence>
<accession>A0A814QHX5</accession>
<gene>
    <name evidence="2" type="ORF">SEV965_LOCUS16817</name>
</gene>
<dbReference type="InterPro" id="IPR018247">
    <property type="entry name" value="EF_Hand_1_Ca_BS"/>
</dbReference>
<name>A0A814QHX5_9BILA</name>
<dbReference type="PANTHER" id="PTHR14819:SF25">
    <property type="entry name" value="CHROMOSOME UNDETERMINED SCAFFOLD_52, WHOLE GENOME SHOTGUN SEQUENCE"/>
    <property type="match status" value="1"/>
</dbReference>
<evidence type="ECO:0000313" key="2">
    <source>
        <dbReference type="EMBL" id="CAF1119280.1"/>
    </source>
</evidence>
<comment type="caution">
    <text evidence="2">The sequence shown here is derived from an EMBL/GenBank/DDBJ whole genome shotgun (WGS) entry which is preliminary data.</text>
</comment>
<evidence type="ECO:0000313" key="3">
    <source>
        <dbReference type="Proteomes" id="UP000663889"/>
    </source>
</evidence>
<dbReference type="EMBL" id="CAJNOU010000936">
    <property type="protein sequence ID" value="CAF1119280.1"/>
    <property type="molecule type" value="Genomic_DNA"/>
</dbReference>
<dbReference type="GO" id="GO:0005525">
    <property type="term" value="F:GTP binding"/>
    <property type="evidence" value="ECO:0007669"/>
    <property type="project" value="InterPro"/>
</dbReference>
<protein>
    <recommendedName>
        <fullName evidence="1">VLIG-type G domain-containing protein</fullName>
    </recommendedName>
</protein>
<dbReference type="InterPro" id="IPR052986">
    <property type="entry name" value="VLIG_GTPase"/>
</dbReference>
<dbReference type="SUPFAM" id="SSF52540">
    <property type="entry name" value="P-loop containing nucleoside triphosphate hydrolases"/>
    <property type="match status" value="1"/>
</dbReference>
<dbReference type="InterPro" id="IPR027417">
    <property type="entry name" value="P-loop_NTPase"/>
</dbReference>
<dbReference type="PROSITE" id="PS51717">
    <property type="entry name" value="G_VLIG"/>
    <property type="match status" value="1"/>
</dbReference>
<dbReference type="PROSITE" id="PS00018">
    <property type="entry name" value="EF_HAND_1"/>
    <property type="match status" value="1"/>
</dbReference>
<evidence type="ECO:0000259" key="1">
    <source>
        <dbReference type="PROSITE" id="PS51717"/>
    </source>
</evidence>
<proteinExistence type="predicted"/>
<dbReference type="Pfam" id="PF25683">
    <property type="entry name" value="URGCP_GTPase"/>
    <property type="match status" value="1"/>
</dbReference>
<organism evidence="2 3">
    <name type="scientific">Rotaria sordida</name>
    <dbReference type="NCBI Taxonomy" id="392033"/>
    <lineage>
        <taxon>Eukaryota</taxon>
        <taxon>Metazoa</taxon>
        <taxon>Spiralia</taxon>
        <taxon>Gnathifera</taxon>
        <taxon>Rotifera</taxon>
        <taxon>Eurotatoria</taxon>
        <taxon>Bdelloidea</taxon>
        <taxon>Philodinida</taxon>
        <taxon>Philodinidae</taxon>
        <taxon>Rotaria</taxon>
    </lineage>
</organism>
<dbReference type="Gene3D" id="3.40.50.300">
    <property type="entry name" value="P-loop containing nucleotide triphosphate hydrolases"/>
    <property type="match status" value="1"/>
</dbReference>
<dbReference type="Proteomes" id="UP000663889">
    <property type="component" value="Unassembled WGS sequence"/>
</dbReference>